<protein>
    <submittedName>
        <fullName evidence="2">Uncharacterized protein</fullName>
    </submittedName>
</protein>
<reference evidence="2" key="2">
    <citation type="journal article" date="2024" name="Plant">
        <title>Genomic evolution and insights into agronomic trait innovations of Sesamum species.</title>
        <authorList>
            <person name="Miao H."/>
            <person name="Wang L."/>
            <person name="Qu L."/>
            <person name="Liu H."/>
            <person name="Sun Y."/>
            <person name="Le M."/>
            <person name="Wang Q."/>
            <person name="Wei S."/>
            <person name="Zheng Y."/>
            <person name="Lin W."/>
            <person name="Duan Y."/>
            <person name="Cao H."/>
            <person name="Xiong S."/>
            <person name="Wang X."/>
            <person name="Wei L."/>
            <person name="Li C."/>
            <person name="Ma Q."/>
            <person name="Ju M."/>
            <person name="Zhao R."/>
            <person name="Li G."/>
            <person name="Mu C."/>
            <person name="Tian Q."/>
            <person name="Mei H."/>
            <person name="Zhang T."/>
            <person name="Gao T."/>
            <person name="Zhang H."/>
        </authorList>
    </citation>
    <scope>NUCLEOTIDE SEQUENCE</scope>
    <source>
        <strain evidence="2">G02</strain>
    </source>
</reference>
<dbReference type="EMBL" id="JACGWJ010000024">
    <property type="protein sequence ID" value="KAL0319571.1"/>
    <property type="molecule type" value="Genomic_DNA"/>
</dbReference>
<proteinExistence type="predicted"/>
<organism evidence="2">
    <name type="scientific">Sesamum radiatum</name>
    <name type="common">Black benniseed</name>
    <dbReference type="NCBI Taxonomy" id="300843"/>
    <lineage>
        <taxon>Eukaryota</taxon>
        <taxon>Viridiplantae</taxon>
        <taxon>Streptophyta</taxon>
        <taxon>Embryophyta</taxon>
        <taxon>Tracheophyta</taxon>
        <taxon>Spermatophyta</taxon>
        <taxon>Magnoliopsida</taxon>
        <taxon>eudicotyledons</taxon>
        <taxon>Gunneridae</taxon>
        <taxon>Pentapetalae</taxon>
        <taxon>asterids</taxon>
        <taxon>lamiids</taxon>
        <taxon>Lamiales</taxon>
        <taxon>Pedaliaceae</taxon>
        <taxon>Sesamum</taxon>
    </lineage>
</organism>
<gene>
    <name evidence="2" type="ORF">Sradi_5218600</name>
</gene>
<reference evidence="2" key="1">
    <citation type="submission" date="2020-06" db="EMBL/GenBank/DDBJ databases">
        <authorList>
            <person name="Li T."/>
            <person name="Hu X."/>
            <person name="Zhang T."/>
            <person name="Song X."/>
            <person name="Zhang H."/>
            <person name="Dai N."/>
            <person name="Sheng W."/>
            <person name="Hou X."/>
            <person name="Wei L."/>
        </authorList>
    </citation>
    <scope>NUCLEOTIDE SEQUENCE</scope>
    <source>
        <strain evidence="2">G02</strain>
        <tissue evidence="2">Leaf</tissue>
    </source>
</reference>
<evidence type="ECO:0000256" key="1">
    <source>
        <dbReference type="SAM" id="MobiDB-lite"/>
    </source>
</evidence>
<accession>A0AAW2LPB5</accession>
<feature type="region of interest" description="Disordered" evidence="1">
    <location>
        <begin position="1"/>
        <end position="56"/>
    </location>
</feature>
<sequence>MDKDKNIKNLSPESPVKDMPRPSMIGKAKVSDPPRKGVIRMTIGGPAGGDSQKARKAQVRETYGIVVREVMDVEPANDAPPIQFDRRNEADLGYRAMMPWSSRPYWPIMK</sequence>
<dbReference type="AlphaFoldDB" id="A0AAW2LPB5"/>
<name>A0AAW2LPB5_SESRA</name>
<evidence type="ECO:0000313" key="2">
    <source>
        <dbReference type="EMBL" id="KAL0319571.1"/>
    </source>
</evidence>
<comment type="caution">
    <text evidence="2">The sequence shown here is derived from an EMBL/GenBank/DDBJ whole genome shotgun (WGS) entry which is preliminary data.</text>
</comment>